<keyword evidence="1" id="KW-0596">Phosphopantetheine</keyword>
<dbReference type="Pfam" id="PF07993">
    <property type="entry name" value="NAD_binding_4"/>
    <property type="match status" value="1"/>
</dbReference>
<dbReference type="InterPro" id="IPR000873">
    <property type="entry name" value="AMP-dep_synth/lig_dom"/>
</dbReference>
<dbReference type="InterPro" id="IPR036291">
    <property type="entry name" value="NAD(P)-bd_dom_sf"/>
</dbReference>
<comment type="caution">
    <text evidence="4">The sequence shown here is derived from an EMBL/GenBank/DDBJ whole genome shotgun (WGS) entry which is preliminary data.</text>
</comment>
<evidence type="ECO:0000313" key="5">
    <source>
        <dbReference type="Proteomes" id="UP000286134"/>
    </source>
</evidence>
<name>A0A420I2W3_9PEZI</name>
<feature type="domain" description="Carrier" evidence="3">
    <location>
        <begin position="603"/>
        <end position="686"/>
    </location>
</feature>
<proteinExistence type="predicted"/>
<gene>
    <name evidence="4" type="ORF">OnM2_021103</name>
</gene>
<dbReference type="OrthoDB" id="429813at2759"/>
<protein>
    <submittedName>
        <fullName evidence="4">Adenylate-forming reductase Nps10</fullName>
    </submittedName>
</protein>
<dbReference type="Gene3D" id="3.40.50.12780">
    <property type="entry name" value="N-terminal domain of ligase-like"/>
    <property type="match status" value="1"/>
</dbReference>
<evidence type="ECO:0000313" key="4">
    <source>
        <dbReference type="EMBL" id="RKF64024.1"/>
    </source>
</evidence>
<dbReference type="PANTHER" id="PTHR43439">
    <property type="entry name" value="PHENYLACETATE-COENZYME A LIGASE"/>
    <property type="match status" value="1"/>
</dbReference>
<dbReference type="Proteomes" id="UP000286134">
    <property type="component" value="Unassembled WGS sequence"/>
</dbReference>
<dbReference type="InterPro" id="IPR009081">
    <property type="entry name" value="PP-bd_ACP"/>
</dbReference>
<dbReference type="Pfam" id="PF23562">
    <property type="entry name" value="AMP-binding_C_3"/>
    <property type="match status" value="1"/>
</dbReference>
<dbReference type="PROSITE" id="PS00012">
    <property type="entry name" value="PHOSPHOPANTETHEINE"/>
    <property type="match status" value="1"/>
</dbReference>
<keyword evidence="2" id="KW-0597">Phosphoprotein</keyword>
<evidence type="ECO:0000256" key="1">
    <source>
        <dbReference type="ARBA" id="ARBA00022450"/>
    </source>
</evidence>
<dbReference type="InterPro" id="IPR042099">
    <property type="entry name" value="ANL_N_sf"/>
</dbReference>
<dbReference type="PROSITE" id="PS50075">
    <property type="entry name" value="CARRIER"/>
    <property type="match status" value="1"/>
</dbReference>
<dbReference type="AlphaFoldDB" id="A0A420I2W3"/>
<dbReference type="Gene3D" id="3.40.50.720">
    <property type="entry name" value="NAD(P)-binding Rossmann-like Domain"/>
    <property type="match status" value="1"/>
</dbReference>
<accession>A0A420I2W3</accession>
<dbReference type="STRING" id="212602.A0A420I2W3"/>
<dbReference type="Gene3D" id="1.10.1200.10">
    <property type="entry name" value="ACP-like"/>
    <property type="match status" value="1"/>
</dbReference>
<keyword evidence="5" id="KW-1185">Reference proteome</keyword>
<dbReference type="SUPFAM" id="SSF51735">
    <property type="entry name" value="NAD(P)-binding Rossmann-fold domains"/>
    <property type="match status" value="1"/>
</dbReference>
<dbReference type="SUPFAM" id="SSF47336">
    <property type="entry name" value="ACP-like"/>
    <property type="match status" value="1"/>
</dbReference>
<reference evidence="4 5" key="1">
    <citation type="journal article" date="2018" name="BMC Genomics">
        <title>Comparative genome analyses reveal sequence features reflecting distinct modes of host-adaptation between dicot and monocot powdery mildew.</title>
        <authorList>
            <person name="Wu Y."/>
            <person name="Ma X."/>
            <person name="Pan Z."/>
            <person name="Kale S.D."/>
            <person name="Song Y."/>
            <person name="King H."/>
            <person name="Zhang Q."/>
            <person name="Presley C."/>
            <person name="Deng X."/>
            <person name="Wei C.I."/>
            <person name="Xiao S."/>
        </authorList>
    </citation>
    <scope>NUCLEOTIDE SEQUENCE [LARGE SCALE GENOMIC DNA]</scope>
    <source>
        <strain evidence="4">UMSG2</strain>
    </source>
</reference>
<dbReference type="EMBL" id="MCFK01002177">
    <property type="protein sequence ID" value="RKF64024.1"/>
    <property type="molecule type" value="Genomic_DNA"/>
</dbReference>
<organism evidence="4 5">
    <name type="scientific">Erysiphe neolycopersici</name>
    <dbReference type="NCBI Taxonomy" id="212602"/>
    <lineage>
        <taxon>Eukaryota</taxon>
        <taxon>Fungi</taxon>
        <taxon>Dikarya</taxon>
        <taxon>Ascomycota</taxon>
        <taxon>Pezizomycotina</taxon>
        <taxon>Leotiomycetes</taxon>
        <taxon>Erysiphales</taxon>
        <taxon>Erysiphaceae</taxon>
        <taxon>Erysiphe</taxon>
    </lineage>
</organism>
<dbReference type="SUPFAM" id="SSF56801">
    <property type="entry name" value="Acetyl-CoA synthetase-like"/>
    <property type="match status" value="1"/>
</dbReference>
<dbReference type="InterPro" id="IPR036736">
    <property type="entry name" value="ACP-like_sf"/>
</dbReference>
<dbReference type="Pfam" id="PF00550">
    <property type="entry name" value="PP-binding"/>
    <property type="match status" value="1"/>
</dbReference>
<dbReference type="PANTHER" id="PTHR43439:SF2">
    <property type="entry name" value="ENZYME, PUTATIVE (JCVI)-RELATED"/>
    <property type="match status" value="1"/>
</dbReference>
<dbReference type="InterPro" id="IPR051414">
    <property type="entry name" value="Adenylate-forming_Reductase"/>
</dbReference>
<dbReference type="InterPro" id="IPR006162">
    <property type="entry name" value="Ppantetheine_attach_site"/>
</dbReference>
<dbReference type="InterPro" id="IPR013120">
    <property type="entry name" value="FAR_NAD-bd"/>
</dbReference>
<evidence type="ECO:0000256" key="2">
    <source>
        <dbReference type="ARBA" id="ARBA00022553"/>
    </source>
</evidence>
<evidence type="ECO:0000259" key="3">
    <source>
        <dbReference type="PROSITE" id="PS50075"/>
    </source>
</evidence>
<dbReference type="Pfam" id="PF00501">
    <property type="entry name" value="AMP-binding"/>
    <property type="match status" value="1"/>
</dbReference>
<sequence length="847" mass="95560">MMIAQKPNHFTCTLAEALEWNKAHFSVKTEQTTHGVICRHDEFQNISEFVEFLAKSHGQSLALGCVTPKSTLSNNPNELVEEVLTFKEVQEQSYRLSQHFLAQFGPCEPERKCVALMASSSIIYALVWLALIQAGYEVMLLVSRNPSNASRHLLKISNAFALCYDQDHEQNISEVLLETNNSEDLSSIPLPNLLKFKIPWLSLKSLICSCLDTFDISSTLIKKQDLTSVAFHNQSSGTTGLPKMISQTHNGQVAVLPRLQEQDVTSLRQSTFTTTPLCTGWIADMLRSWSAATPIWLFPENRAPIIGKFVLAFFRHIDALSLSSTIYLKFRLAYLSCVPFVLESLLENPELKKRLLELNAVGVGGAAMTTKLGDQLVADGFPLVSRFGSSECGFLLSSYRDYKKDRFWQALRGRNSTGLNFQSITGERYELIVEADCPLVSTSPHALRPFNTHDVFIPHDSLSNSWCYIGRSDSLLTLITGKKFDPVPLEEALNCHPLIGTTFIVGNDRPYPVAIIFGVSEEMSIDEEKRHQQIWRYIQQVNEKQPTYAKILKNNYRVLDFSQQSRVKKNNKGGLIRCALLKELEEEVNEIYESSQSFKNVITNLFSVEKIFQAVQVAVNSIVNTDRELNPNDDLFEAGIDSVMSLQIRKSICEIISPELRSSVAQNIVYECGTISSLADFFIKLLNLNKKLNTDLVDETKSKHAEMQSMVEKNLDIQQKSFQRLQQSKFVIAAQARNQNIVALTGATGFLGIHILDTLMRDPNISKIYLLIRGTLTEPYGVLCKQAENRVRSRLDFYKINVDRELLKKITYTLFQIKEIDLGIPSPLYSKMASEISCVIHAAWDVC</sequence>